<dbReference type="InterPro" id="IPR009057">
    <property type="entry name" value="Homeodomain-like_sf"/>
</dbReference>
<proteinExistence type="predicted"/>
<comment type="caution">
    <text evidence="5">The sequence shown here is derived from an EMBL/GenBank/DDBJ whole genome shotgun (WGS) entry which is preliminary data.</text>
</comment>
<dbReference type="InterPro" id="IPR020449">
    <property type="entry name" value="Tscrpt_reg_AraC-type_HTH"/>
</dbReference>
<dbReference type="PANTHER" id="PTHR43280">
    <property type="entry name" value="ARAC-FAMILY TRANSCRIPTIONAL REGULATOR"/>
    <property type="match status" value="1"/>
</dbReference>
<gene>
    <name evidence="5" type="ORF">ACFSTE_14615</name>
</gene>
<evidence type="ECO:0000256" key="2">
    <source>
        <dbReference type="ARBA" id="ARBA00023125"/>
    </source>
</evidence>
<keyword evidence="1" id="KW-0805">Transcription regulation</keyword>
<keyword evidence="3" id="KW-0804">Transcription</keyword>
<keyword evidence="6" id="KW-1185">Reference proteome</keyword>
<evidence type="ECO:0000259" key="4">
    <source>
        <dbReference type="PROSITE" id="PS01124"/>
    </source>
</evidence>
<dbReference type="InterPro" id="IPR018060">
    <property type="entry name" value="HTH_AraC"/>
</dbReference>
<dbReference type="RefSeq" id="WP_378298217.1">
    <property type="nucleotide sequence ID" value="NZ_JBHULX010000030.1"/>
</dbReference>
<sequence>MDNEKLNVTFLAANFSMTQRTFLRKVKKETGLTAVSYLKHIRLEYAAELLLRSDYSITEIMNKVMYNNLSYFSSEFKKIYSLSPKKYREKFRKIECVK</sequence>
<keyword evidence="2" id="KW-0238">DNA-binding</keyword>
<dbReference type="PROSITE" id="PS01124">
    <property type="entry name" value="HTH_ARAC_FAMILY_2"/>
    <property type="match status" value="1"/>
</dbReference>
<dbReference type="Pfam" id="PF12833">
    <property type="entry name" value="HTH_18"/>
    <property type="match status" value="1"/>
</dbReference>
<evidence type="ECO:0000313" key="6">
    <source>
        <dbReference type="Proteomes" id="UP001597459"/>
    </source>
</evidence>
<dbReference type="SUPFAM" id="SSF46689">
    <property type="entry name" value="Homeodomain-like"/>
    <property type="match status" value="1"/>
</dbReference>
<evidence type="ECO:0000256" key="1">
    <source>
        <dbReference type="ARBA" id="ARBA00023015"/>
    </source>
</evidence>
<dbReference type="PRINTS" id="PR00032">
    <property type="entry name" value="HTHARAC"/>
</dbReference>
<dbReference type="EMBL" id="JBHULX010000030">
    <property type="protein sequence ID" value="MFD2592069.1"/>
    <property type="molecule type" value="Genomic_DNA"/>
</dbReference>
<reference evidence="6" key="1">
    <citation type="journal article" date="2019" name="Int. J. Syst. Evol. Microbiol.">
        <title>The Global Catalogue of Microorganisms (GCM) 10K type strain sequencing project: providing services to taxonomists for standard genome sequencing and annotation.</title>
        <authorList>
            <consortium name="The Broad Institute Genomics Platform"/>
            <consortium name="The Broad Institute Genome Sequencing Center for Infectious Disease"/>
            <person name="Wu L."/>
            <person name="Ma J."/>
        </authorList>
    </citation>
    <scope>NUCLEOTIDE SEQUENCE [LARGE SCALE GENOMIC DNA]</scope>
    <source>
        <strain evidence="6">KCTC 42423</strain>
    </source>
</reference>
<dbReference type="PANTHER" id="PTHR43280:SF2">
    <property type="entry name" value="HTH-TYPE TRANSCRIPTIONAL REGULATOR EXSA"/>
    <property type="match status" value="1"/>
</dbReference>
<name>A0ABW5NAN0_9FLAO</name>
<feature type="domain" description="HTH araC/xylS-type" evidence="4">
    <location>
        <begin position="1"/>
        <end position="90"/>
    </location>
</feature>
<organism evidence="5 6">
    <name type="scientific">Aquimarina hainanensis</name>
    <dbReference type="NCBI Taxonomy" id="1578017"/>
    <lineage>
        <taxon>Bacteria</taxon>
        <taxon>Pseudomonadati</taxon>
        <taxon>Bacteroidota</taxon>
        <taxon>Flavobacteriia</taxon>
        <taxon>Flavobacteriales</taxon>
        <taxon>Flavobacteriaceae</taxon>
        <taxon>Aquimarina</taxon>
    </lineage>
</organism>
<accession>A0ABW5NAN0</accession>
<dbReference type="SMART" id="SM00342">
    <property type="entry name" value="HTH_ARAC"/>
    <property type="match status" value="1"/>
</dbReference>
<evidence type="ECO:0000313" key="5">
    <source>
        <dbReference type="EMBL" id="MFD2592069.1"/>
    </source>
</evidence>
<evidence type="ECO:0000256" key="3">
    <source>
        <dbReference type="ARBA" id="ARBA00023163"/>
    </source>
</evidence>
<dbReference type="Gene3D" id="1.10.10.60">
    <property type="entry name" value="Homeodomain-like"/>
    <property type="match status" value="2"/>
</dbReference>
<dbReference type="Proteomes" id="UP001597459">
    <property type="component" value="Unassembled WGS sequence"/>
</dbReference>
<protein>
    <submittedName>
        <fullName evidence="5">Helix-turn-helix domain-containing protein</fullName>
    </submittedName>
</protein>